<evidence type="ECO:0000313" key="3">
    <source>
        <dbReference type="Proteomes" id="UP000030747"/>
    </source>
</evidence>
<dbReference type="Proteomes" id="UP000030747">
    <property type="component" value="Unassembled WGS sequence"/>
</dbReference>
<gene>
    <name evidence="2" type="ORF">ETH_00026305</name>
</gene>
<protein>
    <submittedName>
        <fullName evidence="2">Uncharacterized protein</fullName>
    </submittedName>
</protein>
<dbReference type="GeneID" id="25254357"/>
<organism evidence="2 3">
    <name type="scientific">Eimeria tenella</name>
    <name type="common">Coccidian parasite</name>
    <dbReference type="NCBI Taxonomy" id="5802"/>
    <lineage>
        <taxon>Eukaryota</taxon>
        <taxon>Sar</taxon>
        <taxon>Alveolata</taxon>
        <taxon>Apicomplexa</taxon>
        <taxon>Conoidasida</taxon>
        <taxon>Coccidia</taxon>
        <taxon>Eucoccidiorida</taxon>
        <taxon>Eimeriorina</taxon>
        <taxon>Eimeriidae</taxon>
        <taxon>Eimeria</taxon>
    </lineage>
</organism>
<accession>U6KTZ8</accession>
<reference evidence="2" key="2">
    <citation type="submission" date="2013-10" db="EMBL/GenBank/DDBJ databases">
        <authorList>
            <person name="Aslett M."/>
        </authorList>
    </citation>
    <scope>NUCLEOTIDE SEQUENCE [LARGE SCALE GENOMIC DNA]</scope>
    <source>
        <strain evidence="2">Houghton</strain>
    </source>
</reference>
<sequence>MGAPAALICKPGGSALGLSSCLSLQGLFFSPISLGLSTACSQLQPIFDKCHQEGLPAIMGPELYEAHRGPQASPGAPKGLQGLLGAPIGSEETQGTLGSPHEAPRALRSLRRVPRAPSEPQGPPSSFEGPPGALRGFEGPSWGFEGPPRAPKEAY</sequence>
<keyword evidence="3" id="KW-1185">Reference proteome</keyword>
<dbReference type="RefSeq" id="XP_013230627.1">
    <property type="nucleotide sequence ID" value="XM_013375173.1"/>
</dbReference>
<dbReference type="AlphaFoldDB" id="U6KTZ8"/>
<dbReference type="OrthoDB" id="10629360at2759"/>
<evidence type="ECO:0000256" key="1">
    <source>
        <dbReference type="SAM" id="MobiDB-lite"/>
    </source>
</evidence>
<feature type="region of interest" description="Disordered" evidence="1">
    <location>
        <begin position="66"/>
        <end position="155"/>
    </location>
</feature>
<reference evidence="2" key="1">
    <citation type="submission" date="2013-10" db="EMBL/GenBank/DDBJ databases">
        <title>Genomic analysis of the causative agents of coccidiosis in chickens.</title>
        <authorList>
            <person name="Reid A.J."/>
            <person name="Blake D."/>
            <person name="Billington K."/>
            <person name="Browne H."/>
            <person name="Dunn M."/>
            <person name="Hung S."/>
            <person name="Kawahara F."/>
            <person name="Miranda-Saavedra D."/>
            <person name="Mourier T."/>
            <person name="Nagra H."/>
            <person name="Otto T.D."/>
            <person name="Rawlings N."/>
            <person name="Sanchez A."/>
            <person name="Sanders M."/>
            <person name="Subramaniam C."/>
            <person name="Tay Y."/>
            <person name="Dear P."/>
            <person name="Doerig C."/>
            <person name="Gruber A."/>
            <person name="Parkinson J."/>
            <person name="Shirley M."/>
            <person name="Wan K.L."/>
            <person name="Berriman M."/>
            <person name="Tomley F."/>
            <person name="Pain A."/>
        </authorList>
    </citation>
    <scope>NUCLEOTIDE SEQUENCE [LARGE SCALE GENOMIC DNA]</scope>
    <source>
        <strain evidence="2">Houghton</strain>
    </source>
</reference>
<dbReference type="VEuPathDB" id="ToxoDB:ETH2_1346500"/>
<dbReference type="EMBL" id="HG674752">
    <property type="protein sequence ID" value="CDJ39874.1"/>
    <property type="molecule type" value="Genomic_DNA"/>
</dbReference>
<proteinExistence type="predicted"/>
<name>U6KTZ8_EIMTE</name>
<evidence type="ECO:0000313" key="2">
    <source>
        <dbReference type="EMBL" id="CDJ39874.1"/>
    </source>
</evidence>
<dbReference type="VEuPathDB" id="ToxoDB:ETH_00026305"/>